<proteinExistence type="predicted"/>
<gene>
    <name evidence="1" type="ORF">OXU80_07990</name>
</gene>
<keyword evidence="2" id="KW-1185">Reference proteome</keyword>
<protein>
    <submittedName>
        <fullName evidence="1">NlpC/P60 family protein</fullName>
    </submittedName>
</protein>
<dbReference type="EMBL" id="CP113520">
    <property type="protein sequence ID" value="WAJ30136.1"/>
    <property type="molecule type" value="Genomic_DNA"/>
</dbReference>
<accession>A0ACD4NTC6</accession>
<organism evidence="1 2">
    <name type="scientific">Antarcticirhabdus aurantiaca</name>
    <dbReference type="NCBI Taxonomy" id="2606717"/>
    <lineage>
        <taxon>Bacteria</taxon>
        <taxon>Pseudomonadati</taxon>
        <taxon>Pseudomonadota</taxon>
        <taxon>Alphaproteobacteria</taxon>
        <taxon>Hyphomicrobiales</taxon>
        <taxon>Aurantimonadaceae</taxon>
        <taxon>Antarcticirhabdus</taxon>
    </lineage>
</organism>
<name>A0ACD4NTC6_9HYPH</name>
<reference evidence="1" key="1">
    <citation type="submission" date="2022-11" db="EMBL/GenBank/DDBJ databases">
        <title>beta-Carotene-producing bacterium, Jeongeuplla avenae sp. nov., alleviates the salt stress of Arabidopsis seedlings.</title>
        <authorList>
            <person name="Jiang L."/>
            <person name="Lee J."/>
        </authorList>
    </citation>
    <scope>NUCLEOTIDE SEQUENCE</scope>
    <source>
        <strain evidence="1">DY_R2A_6</strain>
    </source>
</reference>
<dbReference type="Proteomes" id="UP001163223">
    <property type="component" value="Chromosome"/>
</dbReference>
<evidence type="ECO:0000313" key="2">
    <source>
        <dbReference type="Proteomes" id="UP001163223"/>
    </source>
</evidence>
<evidence type="ECO:0000313" key="1">
    <source>
        <dbReference type="EMBL" id="WAJ30136.1"/>
    </source>
</evidence>
<sequence length="286" mass="30750">MTELPDRRLHAFRPDLADIRLEGRVPAERFVEGIPARVSAPLAPLRRSPSSGAMLETEALFGETLRVFETDGEGWSWVQLDGDGYVGYAPADALTTTETPAPTHRVVAPRTLLFPGPDIKLPPLAGLPMGALVTATGEASDHNARYRLVAPFGAIVAQHLEPLDARQDDFPAVAERFLGAPYLWGGKSALGLDCTGLVQVALAMCGIAAPRDSDMQEKALGQALPAEAPRRRGDLVFWRGHVGIMLDEARLLHANAHHMMTAIEPLAEAIARIGGRGTPVSSIRRL</sequence>